<dbReference type="PANTHER" id="PTHR11985">
    <property type="entry name" value="GLYCEROL-3-PHOSPHATE DEHYDROGENASE"/>
    <property type="match status" value="1"/>
</dbReference>
<evidence type="ECO:0000256" key="3">
    <source>
        <dbReference type="ARBA" id="ARBA00022630"/>
    </source>
</evidence>
<dbReference type="Gene3D" id="3.50.50.60">
    <property type="entry name" value="FAD/NAD(P)-binding domain"/>
    <property type="match status" value="1"/>
</dbReference>
<organism evidence="9 10">
    <name type="scientific">Sinimarinibacterium thermocellulolyticum</name>
    <dbReference type="NCBI Taxonomy" id="3170016"/>
    <lineage>
        <taxon>Bacteria</taxon>
        <taxon>Pseudomonadati</taxon>
        <taxon>Pseudomonadota</taxon>
        <taxon>Gammaproteobacteria</taxon>
        <taxon>Nevskiales</taxon>
        <taxon>Nevskiaceae</taxon>
        <taxon>Sinimarinibacterium</taxon>
    </lineage>
</organism>
<evidence type="ECO:0000259" key="7">
    <source>
        <dbReference type="Pfam" id="PF01266"/>
    </source>
</evidence>
<dbReference type="PANTHER" id="PTHR11985:SF35">
    <property type="entry name" value="ANAEROBIC GLYCEROL-3-PHOSPHATE DEHYDROGENASE SUBUNIT A"/>
    <property type="match status" value="1"/>
</dbReference>
<dbReference type="InterPro" id="IPR000447">
    <property type="entry name" value="G3P_DH_FAD-dep"/>
</dbReference>
<dbReference type="EC" id="1.-.-.-" evidence="9"/>
<accession>A0ABV2AA55</accession>
<comment type="similarity">
    <text evidence="2">Belongs to the FAD-dependent glycerol-3-phosphate dehydrogenase family.</text>
</comment>
<gene>
    <name evidence="9" type="ORF">ABSH63_06355</name>
</gene>
<dbReference type="Gene3D" id="3.30.9.10">
    <property type="entry name" value="D-Amino Acid Oxidase, subunit A, domain 2"/>
    <property type="match status" value="1"/>
</dbReference>
<dbReference type="InterPro" id="IPR038299">
    <property type="entry name" value="DAO_C_sf"/>
</dbReference>
<dbReference type="SUPFAM" id="SSF51905">
    <property type="entry name" value="FAD/NAD(P)-binding domain"/>
    <property type="match status" value="1"/>
</dbReference>
<keyword evidence="10" id="KW-1185">Reference proteome</keyword>
<dbReference type="Pfam" id="PF01266">
    <property type="entry name" value="DAO"/>
    <property type="match status" value="1"/>
</dbReference>
<dbReference type="Proteomes" id="UP001465331">
    <property type="component" value="Unassembled WGS sequence"/>
</dbReference>
<evidence type="ECO:0000256" key="2">
    <source>
        <dbReference type="ARBA" id="ARBA00007330"/>
    </source>
</evidence>
<evidence type="ECO:0000256" key="6">
    <source>
        <dbReference type="ARBA" id="ARBA00023002"/>
    </source>
</evidence>
<name>A0ABV2AA55_9GAMM</name>
<evidence type="ECO:0000259" key="8">
    <source>
        <dbReference type="Pfam" id="PF16901"/>
    </source>
</evidence>
<evidence type="ECO:0000256" key="5">
    <source>
        <dbReference type="ARBA" id="ARBA00022827"/>
    </source>
</evidence>
<dbReference type="EMBL" id="JBEPIJ010000005">
    <property type="protein sequence ID" value="MES0873625.1"/>
    <property type="molecule type" value="Genomic_DNA"/>
</dbReference>
<proteinExistence type="inferred from homology"/>
<feature type="domain" description="Alpha-glycerophosphate oxidase C-terminal" evidence="8">
    <location>
        <begin position="403"/>
        <end position="489"/>
    </location>
</feature>
<dbReference type="InterPro" id="IPR036188">
    <property type="entry name" value="FAD/NAD-bd_sf"/>
</dbReference>
<evidence type="ECO:0000313" key="9">
    <source>
        <dbReference type="EMBL" id="MES0873625.1"/>
    </source>
</evidence>
<protein>
    <submittedName>
        <fullName evidence="9">Glycerol-3-phosphate dehydrogenase/oxidase</fullName>
        <ecNumber evidence="9">1.-.-.-</ecNumber>
    </submittedName>
</protein>
<feature type="domain" description="FAD dependent oxidoreductase" evidence="7">
    <location>
        <begin position="15"/>
        <end position="359"/>
    </location>
</feature>
<keyword evidence="5" id="KW-0274">FAD</keyword>
<dbReference type="InterPro" id="IPR006076">
    <property type="entry name" value="FAD-dep_OxRdtase"/>
</dbReference>
<keyword evidence="4" id="KW-0319">Glycerol metabolism</keyword>
<dbReference type="Gene3D" id="1.10.8.870">
    <property type="entry name" value="Alpha-glycerophosphate oxidase, cap domain"/>
    <property type="match status" value="1"/>
</dbReference>
<keyword evidence="3" id="KW-0285">Flavoprotein</keyword>
<evidence type="ECO:0000313" key="10">
    <source>
        <dbReference type="Proteomes" id="UP001465331"/>
    </source>
</evidence>
<dbReference type="GO" id="GO:0016491">
    <property type="term" value="F:oxidoreductase activity"/>
    <property type="evidence" value="ECO:0007669"/>
    <property type="project" value="UniProtKB-KW"/>
</dbReference>
<sequence length="510" mass="55463">MTARIELSALDPGYDLIVVGGGITGAGVFREAARSGARVLLVEARDYASGTSSRSSKLVHGGLRYLKNGQWRLTLESVRERERLLDEAPGLVEPQTFLMPIYAGRKPGRWLMQFGLRVYDWMAGARRSRWLDAPAARAAEANLADDGLLGAMVYEDARTDDARLVLRLIFDACADGGTALNYVAATLRSENGRVCGVRLRDAVSGCERDIEAGMVVNATGAWAAALPGAPAAAPKLRPLRGSHLLFSPRRFALRHAVSWLHPQDQRPVFAYPWEGAVICGTTDLDHREALDTPRMTPAERDYLLAGLAAQFPSLKLGAGDVISTYAGVRPVVDGGKDDPSAESRESALWRAPGLIGITGGKLTTFRVTAHEVLRAAATERPRLAPESARPLFASATPVASQRRLYGRLGAAAAGALLQQVPGEDLRTIGETPWTWAELRWAARHEQVVHLDDLLLRRTRLGLVIEEGARALLPQVLAICREELGWDAQRCASEEQRYLACWRAQHAPLAA</sequence>
<dbReference type="PRINTS" id="PR01001">
    <property type="entry name" value="FADG3PDH"/>
</dbReference>
<dbReference type="InterPro" id="IPR031656">
    <property type="entry name" value="DAO_C"/>
</dbReference>
<dbReference type="Pfam" id="PF16901">
    <property type="entry name" value="DAO_C"/>
    <property type="match status" value="1"/>
</dbReference>
<dbReference type="RefSeq" id="WP_352888408.1">
    <property type="nucleotide sequence ID" value="NZ_JBEPIJ010000005.1"/>
</dbReference>
<keyword evidence="6 9" id="KW-0560">Oxidoreductase</keyword>
<comment type="cofactor">
    <cofactor evidence="1">
        <name>FAD</name>
        <dbReference type="ChEBI" id="CHEBI:57692"/>
    </cofactor>
</comment>
<reference evidence="9 10" key="1">
    <citation type="submission" date="2024-06" db="EMBL/GenBank/DDBJ databases">
        <authorList>
            <person name="Li Z."/>
            <person name="Jiang Y."/>
        </authorList>
    </citation>
    <scope>NUCLEOTIDE SEQUENCE [LARGE SCALE GENOMIC DNA]</scope>
    <source>
        <strain evidence="9 10">HSW-8</strain>
    </source>
</reference>
<comment type="caution">
    <text evidence="9">The sequence shown here is derived from an EMBL/GenBank/DDBJ whole genome shotgun (WGS) entry which is preliminary data.</text>
</comment>
<evidence type="ECO:0000256" key="4">
    <source>
        <dbReference type="ARBA" id="ARBA00022798"/>
    </source>
</evidence>
<evidence type="ECO:0000256" key="1">
    <source>
        <dbReference type="ARBA" id="ARBA00001974"/>
    </source>
</evidence>